<evidence type="ECO:0000259" key="9">
    <source>
        <dbReference type="Pfam" id="PF13090"/>
    </source>
</evidence>
<keyword evidence="5" id="KW-0067">ATP-binding</keyword>
<evidence type="ECO:0000259" key="8">
    <source>
        <dbReference type="Pfam" id="PF13089"/>
    </source>
</evidence>
<dbReference type="AlphaFoldDB" id="A0A2M9A5Z5"/>
<dbReference type="NCBIfam" id="TIGR03705">
    <property type="entry name" value="poly_P_kin"/>
    <property type="match status" value="1"/>
</dbReference>
<evidence type="ECO:0000256" key="1">
    <source>
        <dbReference type="ARBA" id="ARBA00022553"/>
    </source>
</evidence>
<gene>
    <name evidence="11" type="ORF">BGX16_1001</name>
</gene>
<dbReference type="Pfam" id="PF13090">
    <property type="entry name" value="PP_kinase_C"/>
    <property type="match status" value="1"/>
</dbReference>
<keyword evidence="12" id="KW-1185">Reference proteome</keyword>
<reference evidence="11 12" key="1">
    <citation type="submission" date="2017-11" db="EMBL/GenBank/DDBJ databases">
        <title>Animal gut microbial communities from fecal samples from Wisconsin, USA.</title>
        <authorList>
            <person name="Neumann A."/>
        </authorList>
    </citation>
    <scope>NUCLEOTIDE SEQUENCE [LARGE SCALE GENOMIC DNA]</scope>
    <source>
        <strain evidence="11 12">UWS3</strain>
    </source>
</reference>
<feature type="domain" description="Polyphosphate kinase C-terminal" evidence="9">
    <location>
        <begin position="508"/>
        <end position="683"/>
    </location>
</feature>
<dbReference type="GO" id="GO:0005524">
    <property type="term" value="F:ATP binding"/>
    <property type="evidence" value="ECO:0007669"/>
    <property type="project" value="UniProtKB-KW"/>
</dbReference>
<dbReference type="OrthoDB" id="9761456at2"/>
<evidence type="ECO:0000259" key="7">
    <source>
        <dbReference type="Pfam" id="PF02503"/>
    </source>
</evidence>
<comment type="caution">
    <text evidence="11">The sequence shown here is derived from an EMBL/GenBank/DDBJ whole genome shotgun (WGS) entry which is preliminary data.</text>
</comment>
<dbReference type="EMBL" id="PGEX01000001">
    <property type="protein sequence ID" value="PJJ41047.1"/>
    <property type="molecule type" value="Genomic_DNA"/>
</dbReference>
<dbReference type="Proteomes" id="UP000231134">
    <property type="component" value="Unassembled WGS sequence"/>
</dbReference>
<accession>A0A2M9A5Z5</accession>
<dbReference type="Pfam" id="PF13089">
    <property type="entry name" value="PP_kinase_N"/>
    <property type="match status" value="1"/>
</dbReference>
<keyword evidence="3" id="KW-0547">Nucleotide-binding</keyword>
<dbReference type="RefSeq" id="WP_100425060.1">
    <property type="nucleotide sequence ID" value="NZ_PGEX01000001.1"/>
</dbReference>
<dbReference type="InterPro" id="IPR024953">
    <property type="entry name" value="PP_kinase_middle"/>
</dbReference>
<dbReference type="Gene3D" id="1.20.58.310">
    <property type="entry name" value="Polyphosphate kinase N-terminal domain"/>
    <property type="match status" value="1"/>
</dbReference>
<evidence type="ECO:0000256" key="3">
    <source>
        <dbReference type="ARBA" id="ARBA00022741"/>
    </source>
</evidence>
<comment type="catalytic activity">
    <reaction evidence="6">
        <text>[phosphate](n) + ATP = [phosphate](n+1) + ADP</text>
        <dbReference type="Rhea" id="RHEA:19573"/>
        <dbReference type="Rhea" id="RHEA-COMP:9859"/>
        <dbReference type="Rhea" id="RHEA-COMP:14280"/>
        <dbReference type="ChEBI" id="CHEBI:16838"/>
        <dbReference type="ChEBI" id="CHEBI:30616"/>
        <dbReference type="ChEBI" id="CHEBI:456216"/>
        <dbReference type="EC" id="2.7.4.1"/>
    </reaction>
</comment>
<dbReference type="InterPro" id="IPR003414">
    <property type="entry name" value="PP_kinase"/>
</dbReference>
<dbReference type="InterPro" id="IPR036832">
    <property type="entry name" value="PPK_N_dom_sf"/>
</dbReference>
<feature type="domain" description="Polyphosphate kinase C-terminal" evidence="10">
    <location>
        <begin position="342"/>
        <end position="500"/>
    </location>
</feature>
<evidence type="ECO:0000256" key="6">
    <source>
        <dbReference type="RuleBase" id="RU003800"/>
    </source>
</evidence>
<comment type="function">
    <text evidence="6">Catalyzes the reversible transfer of the terminal phosphate of ATP to form a long-chain polyphosphate (polyP).</text>
</comment>
<evidence type="ECO:0000313" key="12">
    <source>
        <dbReference type="Proteomes" id="UP000231134"/>
    </source>
</evidence>
<dbReference type="NCBIfam" id="NF003917">
    <property type="entry name" value="PRK05443.1-1"/>
    <property type="match status" value="1"/>
</dbReference>
<dbReference type="PANTHER" id="PTHR30218">
    <property type="entry name" value="POLYPHOSPHATE KINASE"/>
    <property type="match status" value="1"/>
</dbReference>
<dbReference type="EC" id="2.7.4.1" evidence="6"/>
<dbReference type="Gene3D" id="3.30.870.10">
    <property type="entry name" value="Endonuclease Chain A"/>
    <property type="match status" value="2"/>
</dbReference>
<dbReference type="InterPro" id="IPR025198">
    <property type="entry name" value="PPK_N_dom"/>
</dbReference>
<evidence type="ECO:0000256" key="2">
    <source>
        <dbReference type="ARBA" id="ARBA00022679"/>
    </source>
</evidence>
<dbReference type="NCBIfam" id="NF003925">
    <property type="entry name" value="PRK05443.3-3"/>
    <property type="match status" value="1"/>
</dbReference>
<sequence length="691" mass="79928">MKLTEENYIERDVSWMLFNRRILAEAERTEIPLMERLHFLGIYSNNLDEFYRVRVATLSRISDYVGKNSKELRQRSKQTLHTIAELNAKYSQVFKKTVSDVFEGLRQKHIHLLSEKELNASQKEAVKKYCLSNLVGNISPIWLSSIKGVTSLSDDSIHFVIRLMKGDGQKKGSHKSYAIVEIPVKKFGRFVQLPDEKFRSVVHHYVMYLDDVIRCALPYLFPGSDFDQVEAWSFKVTKDAEMELDSNIQGVTLQKIARGVKNRKNGQPVRFIYDEQRPRELLKKLLVQLKLSSVDATLPSGRHQNHKDLMKFPRFDSPNGETFEYPRWPSMRPEWTMQPVLIDVIRERDRFLHVPYQSFDGYINLLREAAIHPEVKEIKTTLYRIAKDSKVVGALIAAARNGKKVTVVIELLARFDEESNIDWCKKMADAGIHVIMGVEGLKIHSKVTLIIAKKGNVACISTGNFHEGNACAYTDFLQFTARLPIVKDIERLFEFIEKPYMSVKFKELMVSPNDLRRELNQLIQQEIRNHQLGYPAYILCKLNHVTDEKMVKKIYEAAAAGVKVDLLVRGNCSLVPSLPELGGNLRVNAIIDRYLEHSRILIFANGVDLGHLDVGEEDGRYHQYKVFIGSADWMPRNLDHRIEVYSPVYDPAIKREARLIVEQGMRNHYRTFRSQEELYKHYKALENTNEK</sequence>
<dbReference type="SUPFAM" id="SSF56024">
    <property type="entry name" value="Phospholipase D/nuclease"/>
    <property type="match status" value="2"/>
</dbReference>
<dbReference type="SUPFAM" id="SSF140356">
    <property type="entry name" value="PPK N-terminal domain-like"/>
    <property type="match status" value="1"/>
</dbReference>
<dbReference type="InterPro" id="IPR025200">
    <property type="entry name" value="PPK_C_dom2"/>
</dbReference>
<dbReference type="GO" id="GO:0008976">
    <property type="term" value="F:polyphosphate kinase activity"/>
    <property type="evidence" value="ECO:0007669"/>
    <property type="project" value="UniProtKB-EC"/>
</dbReference>
<evidence type="ECO:0000259" key="10">
    <source>
        <dbReference type="Pfam" id="PF17941"/>
    </source>
</evidence>
<dbReference type="Gene3D" id="3.30.1840.10">
    <property type="entry name" value="Polyphosphate kinase middle domain"/>
    <property type="match status" value="1"/>
</dbReference>
<keyword evidence="1 6" id="KW-0597">Phosphoprotein</keyword>
<name>A0A2M9A5Z5_9BACT</name>
<protein>
    <recommendedName>
        <fullName evidence="6">Polyphosphate kinase</fullName>
        <ecNumber evidence="6">2.7.4.1</ecNumber>
    </recommendedName>
</protein>
<dbReference type="Pfam" id="PF02503">
    <property type="entry name" value="PP_kinase"/>
    <property type="match status" value="1"/>
</dbReference>
<organism evidence="11 12">
    <name type="scientific">Hallerella succinigenes</name>
    <dbReference type="NCBI Taxonomy" id="1896222"/>
    <lineage>
        <taxon>Bacteria</taxon>
        <taxon>Pseudomonadati</taxon>
        <taxon>Fibrobacterota</taxon>
        <taxon>Fibrobacteria</taxon>
        <taxon>Fibrobacterales</taxon>
        <taxon>Fibrobacteraceae</taxon>
        <taxon>Hallerella</taxon>
    </lineage>
</organism>
<comment type="similarity">
    <text evidence="6">Belongs to the polyphosphate kinase 1 (PPK1) family.</text>
</comment>
<dbReference type="InterPro" id="IPR041108">
    <property type="entry name" value="PP_kinase_C_1"/>
</dbReference>
<dbReference type="GO" id="GO:0009358">
    <property type="term" value="C:polyphosphate kinase complex"/>
    <property type="evidence" value="ECO:0007669"/>
    <property type="project" value="InterPro"/>
</dbReference>
<dbReference type="Pfam" id="PF17941">
    <property type="entry name" value="PP_kinase_C_1"/>
    <property type="match status" value="1"/>
</dbReference>
<keyword evidence="2 6" id="KW-0808">Transferase</keyword>
<evidence type="ECO:0000313" key="11">
    <source>
        <dbReference type="EMBL" id="PJJ41047.1"/>
    </source>
</evidence>
<dbReference type="SUPFAM" id="SSF143724">
    <property type="entry name" value="PHP14-like"/>
    <property type="match status" value="1"/>
</dbReference>
<keyword evidence="4 11" id="KW-0418">Kinase</keyword>
<comment type="PTM">
    <text evidence="6">An intermediate of this reaction is the autophosphorylated ppk in which a phosphate is covalently linked to a histidine residue through a N-P bond.</text>
</comment>
<dbReference type="GO" id="GO:0006799">
    <property type="term" value="P:polyphosphate biosynthetic process"/>
    <property type="evidence" value="ECO:0007669"/>
    <property type="project" value="InterPro"/>
</dbReference>
<feature type="domain" description="Polyphosphate kinase N-terminal" evidence="8">
    <location>
        <begin position="8"/>
        <end position="112"/>
    </location>
</feature>
<dbReference type="PIRSF" id="PIRSF015589">
    <property type="entry name" value="PP_kinase"/>
    <property type="match status" value="1"/>
</dbReference>
<dbReference type="InterPro" id="IPR036830">
    <property type="entry name" value="PP_kinase_middle_dom_sf"/>
</dbReference>
<evidence type="ECO:0000256" key="4">
    <source>
        <dbReference type="ARBA" id="ARBA00022777"/>
    </source>
</evidence>
<evidence type="ECO:0000256" key="5">
    <source>
        <dbReference type="ARBA" id="ARBA00022840"/>
    </source>
</evidence>
<feature type="domain" description="Polyphosphate kinase middle" evidence="7">
    <location>
        <begin position="122"/>
        <end position="312"/>
    </location>
</feature>
<proteinExistence type="inferred from homology"/>
<dbReference type="PANTHER" id="PTHR30218:SF0">
    <property type="entry name" value="POLYPHOSPHATE KINASE"/>
    <property type="match status" value="1"/>
</dbReference>